<reference evidence="8 11" key="2">
    <citation type="journal article" date="2022" name="Front. Microbiol.">
        <title>Commensal bacteria contribute to the growth of multidrug-resistant Avibacterium paragallinarum in chickens.</title>
        <authorList>
            <person name="Zhu J."/>
            <person name="Chen Y."/>
            <person name="Wu Y."/>
            <person name="Wang Y."/>
            <person name="Zhu K."/>
        </authorList>
    </citation>
    <scope>NUCLEOTIDE SEQUENCE [LARGE SCALE GENOMIC DNA]</scope>
    <source>
        <strain evidence="8 11">AV25</strain>
    </source>
</reference>
<feature type="domain" description="Tyr recombinase" evidence="6">
    <location>
        <begin position="203"/>
        <end position="382"/>
    </location>
</feature>
<dbReference type="Gene3D" id="3.30.160.390">
    <property type="entry name" value="Integrase, DNA-binding domain"/>
    <property type="match status" value="1"/>
</dbReference>
<dbReference type="GO" id="GO:0015074">
    <property type="term" value="P:DNA integration"/>
    <property type="evidence" value="ECO:0007669"/>
    <property type="project" value="UniProtKB-KW"/>
</dbReference>
<evidence type="ECO:0000256" key="2">
    <source>
        <dbReference type="ARBA" id="ARBA00022908"/>
    </source>
</evidence>
<dbReference type="Proteomes" id="UP001347884">
    <property type="component" value="Unassembled WGS sequence"/>
</dbReference>
<dbReference type="RefSeq" id="WP_110479399.1">
    <property type="nucleotide sequence ID" value="NZ_CP081939.1"/>
</dbReference>
<reference evidence="9 10" key="1">
    <citation type="submission" date="2018-06" db="EMBL/GenBank/DDBJ databases">
        <authorList>
            <person name="Teymurazov M."/>
            <person name="Kislichkina A."/>
            <person name="Abaymova A."/>
            <person name="Mukhina T."/>
            <person name="Mayskaya N."/>
            <person name="Svetoch E."/>
            <person name="Bogun A."/>
        </authorList>
    </citation>
    <scope>NUCLEOTIDE SEQUENCE [LARGE SCALE GENOMIC DNA]</scope>
    <source>
        <strain evidence="9 10">SCPM-O-B-8406</strain>
    </source>
</reference>
<dbReference type="InterPro" id="IPR010998">
    <property type="entry name" value="Integrase_recombinase_N"/>
</dbReference>
<comment type="similarity">
    <text evidence="1">Belongs to the 'phage' integrase family.</text>
</comment>
<dbReference type="Gene3D" id="1.10.443.10">
    <property type="entry name" value="Intergrase catalytic core"/>
    <property type="match status" value="1"/>
</dbReference>
<evidence type="ECO:0000313" key="9">
    <source>
        <dbReference type="EMBL" id="PXZ38880.1"/>
    </source>
</evidence>
<dbReference type="Pfam" id="PF00589">
    <property type="entry name" value="Phage_integrase"/>
    <property type="match status" value="1"/>
</dbReference>
<keyword evidence="11" id="KW-1185">Reference proteome</keyword>
<dbReference type="PANTHER" id="PTHR30629:SF2">
    <property type="entry name" value="PROPHAGE INTEGRASE INTS-RELATED"/>
    <property type="match status" value="1"/>
</dbReference>
<dbReference type="Pfam" id="PF22022">
    <property type="entry name" value="Phage_int_M"/>
    <property type="match status" value="1"/>
</dbReference>
<evidence type="ECO:0000256" key="4">
    <source>
        <dbReference type="ARBA" id="ARBA00023172"/>
    </source>
</evidence>
<dbReference type="GO" id="GO:0003677">
    <property type="term" value="F:DNA binding"/>
    <property type="evidence" value="ECO:0007669"/>
    <property type="project" value="UniProtKB-UniRule"/>
</dbReference>
<dbReference type="PROSITE" id="PS51898">
    <property type="entry name" value="TYR_RECOMBINASE"/>
    <property type="match status" value="1"/>
</dbReference>
<dbReference type="InterPro" id="IPR002104">
    <property type="entry name" value="Integrase_catalytic"/>
</dbReference>
<comment type="caution">
    <text evidence="9">The sequence shown here is derived from an EMBL/GenBank/DDBJ whole genome shotgun (WGS) entry which is preliminary data.</text>
</comment>
<dbReference type="Gene3D" id="1.10.150.130">
    <property type="match status" value="1"/>
</dbReference>
<proteinExistence type="inferred from homology"/>
<dbReference type="EMBL" id="QJPJ01000009">
    <property type="protein sequence ID" value="PXZ38880.1"/>
    <property type="molecule type" value="Genomic_DNA"/>
</dbReference>
<dbReference type="PROSITE" id="PS51900">
    <property type="entry name" value="CB"/>
    <property type="match status" value="1"/>
</dbReference>
<evidence type="ECO:0000256" key="1">
    <source>
        <dbReference type="ARBA" id="ARBA00008857"/>
    </source>
</evidence>
<keyword evidence="3 5" id="KW-0238">DNA-binding</keyword>
<dbReference type="SUPFAM" id="SSF56349">
    <property type="entry name" value="DNA breaking-rejoining enzymes"/>
    <property type="match status" value="1"/>
</dbReference>
<evidence type="ECO:0000313" key="10">
    <source>
        <dbReference type="Proteomes" id="UP000247594"/>
    </source>
</evidence>
<organism evidence="9 10">
    <name type="scientific">Avibacterium paragallinarum</name>
    <name type="common">Haemophilus gallinarum</name>
    <dbReference type="NCBI Taxonomy" id="728"/>
    <lineage>
        <taxon>Bacteria</taxon>
        <taxon>Pseudomonadati</taxon>
        <taxon>Pseudomonadota</taxon>
        <taxon>Gammaproteobacteria</taxon>
        <taxon>Pasteurellales</taxon>
        <taxon>Pasteurellaceae</taxon>
        <taxon>Avibacterium</taxon>
    </lineage>
</organism>
<protein>
    <submittedName>
        <fullName evidence="8">Tyrosine-type recombinase/integrase</fullName>
    </submittedName>
</protein>
<dbReference type="CDD" id="cd00801">
    <property type="entry name" value="INT_P4_C"/>
    <property type="match status" value="1"/>
</dbReference>
<evidence type="ECO:0000259" key="6">
    <source>
        <dbReference type="PROSITE" id="PS51898"/>
    </source>
</evidence>
<evidence type="ECO:0000256" key="3">
    <source>
        <dbReference type="ARBA" id="ARBA00023125"/>
    </source>
</evidence>
<dbReference type="InterPro" id="IPR025166">
    <property type="entry name" value="Integrase_DNA_bind_dom"/>
</dbReference>
<dbReference type="EMBL" id="JAMDKF010000024">
    <property type="protein sequence ID" value="MEE6042184.1"/>
    <property type="molecule type" value="Genomic_DNA"/>
</dbReference>
<keyword evidence="2" id="KW-0229">DNA integration</keyword>
<dbReference type="Proteomes" id="UP000247594">
    <property type="component" value="Unassembled WGS sequence"/>
</dbReference>
<dbReference type="InterPro" id="IPR011010">
    <property type="entry name" value="DNA_brk_join_enz"/>
</dbReference>
<dbReference type="InterPro" id="IPR053876">
    <property type="entry name" value="Phage_int_M"/>
</dbReference>
<name>A0AAE5WI43_AVIPA</name>
<reference evidence="8" key="3">
    <citation type="submission" date="2022-05" db="EMBL/GenBank/DDBJ databases">
        <authorList>
            <person name="Chen Y."/>
            <person name="Zhu J."/>
            <person name="Zhu K."/>
        </authorList>
    </citation>
    <scope>NUCLEOTIDE SEQUENCE</scope>
    <source>
        <strain evidence="8">AV25</strain>
    </source>
</reference>
<dbReference type="PANTHER" id="PTHR30629">
    <property type="entry name" value="PROPHAGE INTEGRASE"/>
    <property type="match status" value="1"/>
</dbReference>
<gene>
    <name evidence="9" type="ORF">DM482_06750</name>
    <name evidence="8" type="ORF">M5S13_09875</name>
</gene>
<keyword evidence="4" id="KW-0233">DNA recombination</keyword>
<evidence type="ECO:0000313" key="8">
    <source>
        <dbReference type="EMBL" id="MEE6042184.1"/>
    </source>
</evidence>
<evidence type="ECO:0000259" key="7">
    <source>
        <dbReference type="PROSITE" id="PS51900"/>
    </source>
</evidence>
<evidence type="ECO:0000313" key="11">
    <source>
        <dbReference type="Proteomes" id="UP001347884"/>
    </source>
</evidence>
<dbReference type="GO" id="GO:0006310">
    <property type="term" value="P:DNA recombination"/>
    <property type="evidence" value="ECO:0007669"/>
    <property type="project" value="UniProtKB-KW"/>
</dbReference>
<feature type="domain" description="Core-binding (CB)" evidence="7">
    <location>
        <begin position="100"/>
        <end position="180"/>
    </location>
</feature>
<dbReference type="AlphaFoldDB" id="A0AAE5WI43"/>
<sequence>MTKINQTFINKLKPTGKEERYALGHKLFLVMTPKGSKSYRYIYRLPDTKAIRKKNLGRADVLSLEEALNRAISYNCSVSRGIDPIEKIEMEEAQLQLQKITLKEIADDWHKTKGVRLSEAHLKDRLARFNNHLFPILGDYAISDITLFNARELIKPIADKAPFMAEKVARDLRELGNHAVEMGILSNNHLLLIKQSFPRPKSKPNPCIKPEELPAFLKKLVESNLMLQTRLLIEFELLTMVRANEAASVEWDDIDFSKRRWAIPAEKMKMDKPHYVPLSTQAIEILRLLQQLNGNKKYVFVHRTDDNKHISSNTANQAFKRLGYKDVMIPHGMRSLAATYLEDIGAEAQEVINACLAHNEKSSTAKVYLRSNYYERRIPVMQIWGDYVEQCKRNR</sequence>
<accession>A0AAE5WI43</accession>
<dbReference type="InterPro" id="IPR038488">
    <property type="entry name" value="Integrase_DNA-bd_sf"/>
</dbReference>
<evidence type="ECO:0000256" key="5">
    <source>
        <dbReference type="PROSITE-ProRule" id="PRU01248"/>
    </source>
</evidence>
<dbReference type="InterPro" id="IPR013762">
    <property type="entry name" value="Integrase-like_cat_sf"/>
</dbReference>
<dbReference type="Pfam" id="PF13356">
    <property type="entry name" value="Arm-DNA-bind_3"/>
    <property type="match status" value="1"/>
</dbReference>
<dbReference type="InterPro" id="IPR050808">
    <property type="entry name" value="Phage_Integrase"/>
</dbReference>
<dbReference type="InterPro" id="IPR044068">
    <property type="entry name" value="CB"/>
</dbReference>